<dbReference type="EMBL" id="SPLM01000145">
    <property type="protein sequence ID" value="TMW56806.1"/>
    <property type="molecule type" value="Genomic_DNA"/>
</dbReference>
<dbReference type="SMART" id="SM00331">
    <property type="entry name" value="PP2C_SIG"/>
    <property type="match status" value="1"/>
</dbReference>
<evidence type="ECO:0000313" key="3">
    <source>
        <dbReference type="EMBL" id="TMW56806.1"/>
    </source>
</evidence>
<dbReference type="InterPro" id="IPR015655">
    <property type="entry name" value="PP2C"/>
</dbReference>
<protein>
    <recommendedName>
        <fullName evidence="2">PPM-type phosphatase domain-containing protein</fullName>
    </recommendedName>
</protein>
<dbReference type="SUPFAM" id="SSF81606">
    <property type="entry name" value="PP2C-like"/>
    <property type="match status" value="1"/>
</dbReference>
<dbReference type="GO" id="GO:0004722">
    <property type="term" value="F:protein serine/threonine phosphatase activity"/>
    <property type="evidence" value="ECO:0007669"/>
    <property type="project" value="InterPro"/>
</dbReference>
<sequence>MQSPSASPVSRLLRQATKTFSRRPTPLEREQQALEAKDMSSPTQVDEDVGKAAVVDAEPHTVDDFEEPLDNQERPLIQLRSVGHVSLEGSTGHANEDRFVIKSNDHFHMFAVMDGHGGDMAANFLVDKLFATLETVYQSHNGFDHAALTAAIEDLDRVFLNKARRLHDYSGACLLIVLLYYDAAEECYQELVLNTGDCRAIVREAPERRSLSGRKLRDDTSDTTVVALSEDHCAKNRAERIRALEAGAYIQNGRIAGILEPFRSIGDLDMKSKGMEGWVIPTPEIRQRDLQIGQSTFVLATDGVWSVMSSRRAIAIAHQELTEDGDAQSAAEAIAEEAVELGSLDDVTVLVVSV</sequence>
<gene>
    <name evidence="3" type="ORF">Poli38472_006816</name>
</gene>
<reference evidence="3" key="1">
    <citation type="submission" date="2019-03" db="EMBL/GenBank/DDBJ databases">
        <title>Long read genome sequence of the mycoparasitic Pythium oligandrum ATCC 38472 isolated from sugarbeet rhizosphere.</title>
        <authorList>
            <person name="Gaulin E."/>
        </authorList>
    </citation>
    <scope>NUCLEOTIDE SEQUENCE</scope>
    <source>
        <strain evidence="3">ATCC 38472_TT</strain>
    </source>
</reference>
<feature type="region of interest" description="Disordered" evidence="1">
    <location>
        <begin position="1"/>
        <end position="48"/>
    </location>
</feature>
<feature type="compositionally biased region" description="Basic and acidic residues" evidence="1">
    <location>
        <begin position="25"/>
        <end position="38"/>
    </location>
</feature>
<evidence type="ECO:0000313" key="4">
    <source>
        <dbReference type="Proteomes" id="UP000794436"/>
    </source>
</evidence>
<dbReference type="SMART" id="SM00332">
    <property type="entry name" value="PP2Cc"/>
    <property type="match status" value="1"/>
</dbReference>
<comment type="caution">
    <text evidence="3">The sequence shown here is derived from an EMBL/GenBank/DDBJ whole genome shotgun (WGS) entry which is preliminary data.</text>
</comment>
<dbReference type="PROSITE" id="PS51746">
    <property type="entry name" value="PPM_2"/>
    <property type="match status" value="1"/>
</dbReference>
<dbReference type="InterPro" id="IPR001932">
    <property type="entry name" value="PPM-type_phosphatase-like_dom"/>
</dbReference>
<proteinExistence type="predicted"/>
<dbReference type="Gene3D" id="3.60.40.10">
    <property type="entry name" value="PPM-type phosphatase domain"/>
    <property type="match status" value="1"/>
</dbReference>
<evidence type="ECO:0000259" key="2">
    <source>
        <dbReference type="PROSITE" id="PS51746"/>
    </source>
</evidence>
<dbReference type="InterPro" id="IPR036457">
    <property type="entry name" value="PPM-type-like_dom_sf"/>
</dbReference>
<organism evidence="3 4">
    <name type="scientific">Pythium oligandrum</name>
    <name type="common">Mycoparasitic fungus</name>
    <dbReference type="NCBI Taxonomy" id="41045"/>
    <lineage>
        <taxon>Eukaryota</taxon>
        <taxon>Sar</taxon>
        <taxon>Stramenopiles</taxon>
        <taxon>Oomycota</taxon>
        <taxon>Peronosporomycetes</taxon>
        <taxon>Pythiales</taxon>
        <taxon>Pythiaceae</taxon>
        <taxon>Pythium</taxon>
    </lineage>
</organism>
<accession>A0A8K1FC48</accession>
<evidence type="ECO:0000256" key="1">
    <source>
        <dbReference type="SAM" id="MobiDB-lite"/>
    </source>
</evidence>
<dbReference type="PANTHER" id="PTHR47992">
    <property type="entry name" value="PROTEIN PHOSPHATASE"/>
    <property type="match status" value="1"/>
</dbReference>
<dbReference type="AlphaFoldDB" id="A0A8K1FC48"/>
<feature type="domain" description="PPM-type phosphatase" evidence="2">
    <location>
        <begin position="81"/>
        <end position="354"/>
    </location>
</feature>
<dbReference type="Pfam" id="PF00481">
    <property type="entry name" value="PP2C"/>
    <property type="match status" value="1"/>
</dbReference>
<dbReference type="OrthoDB" id="10264738at2759"/>
<keyword evidence="4" id="KW-1185">Reference proteome</keyword>
<name>A0A8K1FC48_PYTOL</name>
<dbReference type="CDD" id="cd00143">
    <property type="entry name" value="PP2Cc"/>
    <property type="match status" value="1"/>
</dbReference>
<dbReference type="Proteomes" id="UP000794436">
    <property type="component" value="Unassembled WGS sequence"/>
</dbReference>